<evidence type="ECO:0000256" key="2">
    <source>
        <dbReference type="SAM" id="Phobius"/>
    </source>
</evidence>
<organism evidence="3 4">
    <name type="scientific">Cryobacterium tepidiphilum</name>
    <dbReference type="NCBI Taxonomy" id="2486026"/>
    <lineage>
        <taxon>Bacteria</taxon>
        <taxon>Bacillati</taxon>
        <taxon>Actinomycetota</taxon>
        <taxon>Actinomycetes</taxon>
        <taxon>Micrococcales</taxon>
        <taxon>Microbacteriaceae</taxon>
        <taxon>Cryobacterium</taxon>
    </lineage>
</organism>
<dbReference type="Pfam" id="PF19853">
    <property type="entry name" value="DUF6328"/>
    <property type="match status" value="1"/>
</dbReference>
<protein>
    <submittedName>
        <fullName evidence="3">Sodium:proton antiporter</fullName>
    </submittedName>
</protein>
<reference evidence="3 4" key="1">
    <citation type="submission" date="2018-11" db="EMBL/GenBank/DDBJ databases">
        <title>Cryobacterium sp. nov., isolated from rhizosphere soil of lettuce.</title>
        <authorList>
            <person name="Wang Y."/>
        </authorList>
    </citation>
    <scope>NUCLEOTIDE SEQUENCE [LARGE SCALE GENOMIC DNA]</scope>
    <source>
        <strain evidence="3 4">NEAU-85</strain>
    </source>
</reference>
<proteinExistence type="predicted"/>
<evidence type="ECO:0000313" key="3">
    <source>
        <dbReference type="EMBL" id="RNE66463.1"/>
    </source>
</evidence>
<keyword evidence="2" id="KW-0812">Transmembrane</keyword>
<dbReference type="Proteomes" id="UP000279859">
    <property type="component" value="Unassembled WGS sequence"/>
</dbReference>
<keyword evidence="2" id="KW-1133">Transmembrane helix</keyword>
<accession>A0A3M8LLR9</accession>
<comment type="caution">
    <text evidence="3">The sequence shown here is derived from an EMBL/GenBank/DDBJ whole genome shotgun (WGS) entry which is preliminary data.</text>
</comment>
<dbReference type="AlphaFoldDB" id="A0A3M8LLR9"/>
<evidence type="ECO:0000313" key="4">
    <source>
        <dbReference type="Proteomes" id="UP000279859"/>
    </source>
</evidence>
<feature type="transmembrane region" description="Helical" evidence="2">
    <location>
        <begin position="69"/>
        <end position="90"/>
    </location>
</feature>
<sequence>MPRRDTSDSKRDALPNDGRDETETERLDRNWDALLQELRVTQTGSQIIAGFLLSVAFQSRFTDLDRYQVTVYLILVCTAALTTALGLGPVSLHRLLFRRRAMEQIVAVGNILVRSTLVGVAAILIGTVLLIFDVVLGRTAGFIAGGVVCLLTLLVWLVLPRLVKPSRE</sequence>
<dbReference type="EMBL" id="RDSR01000004">
    <property type="protein sequence ID" value="RNE66463.1"/>
    <property type="molecule type" value="Genomic_DNA"/>
</dbReference>
<name>A0A3M8LLR9_9MICO</name>
<dbReference type="OrthoDB" id="3625784at2"/>
<feature type="transmembrane region" description="Helical" evidence="2">
    <location>
        <begin position="111"/>
        <end position="132"/>
    </location>
</feature>
<keyword evidence="2" id="KW-0472">Membrane</keyword>
<dbReference type="InterPro" id="IPR046291">
    <property type="entry name" value="DUF6328"/>
</dbReference>
<gene>
    <name evidence="3" type="ORF">EEJ31_03420</name>
</gene>
<feature type="region of interest" description="Disordered" evidence="1">
    <location>
        <begin position="1"/>
        <end position="25"/>
    </location>
</feature>
<keyword evidence="4" id="KW-1185">Reference proteome</keyword>
<dbReference type="RefSeq" id="WP_123044897.1">
    <property type="nucleotide sequence ID" value="NZ_RDSR01000004.1"/>
</dbReference>
<evidence type="ECO:0000256" key="1">
    <source>
        <dbReference type="SAM" id="MobiDB-lite"/>
    </source>
</evidence>
<feature type="transmembrane region" description="Helical" evidence="2">
    <location>
        <begin position="138"/>
        <end position="159"/>
    </location>
</feature>